<dbReference type="InterPro" id="IPR036188">
    <property type="entry name" value="FAD/NAD-bd_sf"/>
</dbReference>
<keyword evidence="5 9" id="KW-0503">Monooxygenase</keyword>
<dbReference type="PANTHER" id="PTHR13789">
    <property type="entry name" value="MONOOXYGENASE"/>
    <property type="match status" value="1"/>
</dbReference>
<dbReference type="SUPFAM" id="SSF51905">
    <property type="entry name" value="FAD/NAD(P)-binding domain"/>
    <property type="match status" value="1"/>
</dbReference>
<evidence type="ECO:0000256" key="7">
    <source>
        <dbReference type="SAM" id="Phobius"/>
    </source>
</evidence>
<dbReference type="GO" id="GO:0004497">
    <property type="term" value="F:monooxygenase activity"/>
    <property type="evidence" value="ECO:0007669"/>
    <property type="project" value="UniProtKB-KW"/>
</dbReference>
<dbReference type="InterPro" id="IPR002938">
    <property type="entry name" value="FAD-bd"/>
</dbReference>
<evidence type="ECO:0000256" key="5">
    <source>
        <dbReference type="ARBA" id="ARBA00023033"/>
    </source>
</evidence>
<evidence type="ECO:0000256" key="3">
    <source>
        <dbReference type="ARBA" id="ARBA00022827"/>
    </source>
</evidence>
<keyword evidence="10" id="KW-1185">Reference proteome</keyword>
<gene>
    <name evidence="9" type="ORF">ACFFIA_08490</name>
</gene>
<feature type="domain" description="FAD-binding" evidence="8">
    <location>
        <begin position="12"/>
        <end position="352"/>
    </location>
</feature>
<keyword evidence="7" id="KW-0812">Transmembrane</keyword>
<comment type="caution">
    <text evidence="9">The sequence shown here is derived from an EMBL/GenBank/DDBJ whole genome shotgun (WGS) entry which is preliminary data.</text>
</comment>
<keyword evidence="7" id="KW-0472">Membrane</keyword>
<accession>A0ABV6LZ25</accession>
<keyword evidence="3" id="KW-0274">FAD</keyword>
<evidence type="ECO:0000313" key="10">
    <source>
        <dbReference type="Proteomes" id="UP001589867"/>
    </source>
</evidence>
<keyword evidence="2" id="KW-0285">Flavoprotein</keyword>
<evidence type="ECO:0000259" key="8">
    <source>
        <dbReference type="Pfam" id="PF01494"/>
    </source>
</evidence>
<dbReference type="PANTHER" id="PTHR13789:SF318">
    <property type="entry name" value="GERANYLGERANYL DIPHOSPHATE REDUCTASE"/>
    <property type="match status" value="1"/>
</dbReference>
<keyword evidence="7" id="KW-1133">Transmembrane helix</keyword>
<dbReference type="PRINTS" id="PR00420">
    <property type="entry name" value="RNGMNOXGNASE"/>
</dbReference>
<sequence>MPTDGGDIDEFVVVGGGIGGLAAALALAVAGRQVRVLERASRFAEIGAGLQLAPNATRLLDRWGLLDRLLAVGHRPSRLVLADALRGTELAWLDLGTPFLERYGAPYVVAHRSDLHDLLLEGCRKAGVALEPARDVTEVVPDADGVTVRSADGRTNRCLAVVAADGLHSRLRALLSDDEPICSGYVAYRGAIPIDSARHRADLDDVVAWIGPGVHFVQYTLRAGALYNQVAVFRSERYRQGAADWGGPDELAQAFDTACPHVRGAAEDLRLDARWPMYDREPIDRWVAGDRVALLGDAAHPMLQYLAQGACQALEDADALARAVAAQPDDLAAALAAYTAERAPHTARVQRNARVWGDLWHADGLTAALRDDGLAGRSPTDYGATDWLYGAAPDQRASSPARAHGPYPTGRR</sequence>
<dbReference type="Pfam" id="PF01494">
    <property type="entry name" value="FAD_binding_3"/>
    <property type="match status" value="1"/>
</dbReference>
<evidence type="ECO:0000256" key="6">
    <source>
        <dbReference type="SAM" id="MobiDB-lite"/>
    </source>
</evidence>
<dbReference type="RefSeq" id="WP_377248095.1">
    <property type="nucleotide sequence ID" value="NZ_JBHLUH010000009.1"/>
</dbReference>
<reference evidence="9 10" key="1">
    <citation type="submission" date="2024-09" db="EMBL/GenBank/DDBJ databases">
        <authorList>
            <person name="Sun Q."/>
            <person name="Mori K."/>
        </authorList>
    </citation>
    <scope>NUCLEOTIDE SEQUENCE [LARGE SCALE GENOMIC DNA]</scope>
    <source>
        <strain evidence="9 10">TBRC 3947</strain>
    </source>
</reference>
<evidence type="ECO:0000256" key="1">
    <source>
        <dbReference type="ARBA" id="ARBA00001974"/>
    </source>
</evidence>
<protein>
    <submittedName>
        <fullName evidence="9">FAD-dependent monooxygenase</fullName>
    </submittedName>
</protein>
<dbReference type="Proteomes" id="UP001589867">
    <property type="component" value="Unassembled WGS sequence"/>
</dbReference>
<feature type="region of interest" description="Disordered" evidence="6">
    <location>
        <begin position="393"/>
        <end position="412"/>
    </location>
</feature>
<evidence type="ECO:0000256" key="4">
    <source>
        <dbReference type="ARBA" id="ARBA00023002"/>
    </source>
</evidence>
<dbReference type="InterPro" id="IPR050493">
    <property type="entry name" value="FAD-dep_Monooxygenase_BioMet"/>
</dbReference>
<dbReference type="Gene3D" id="3.50.50.60">
    <property type="entry name" value="FAD/NAD(P)-binding domain"/>
    <property type="match status" value="1"/>
</dbReference>
<dbReference type="SUPFAM" id="SSF54373">
    <property type="entry name" value="FAD-linked reductases, C-terminal domain"/>
    <property type="match status" value="1"/>
</dbReference>
<dbReference type="EMBL" id="JBHLUH010000009">
    <property type="protein sequence ID" value="MFC0527696.1"/>
    <property type="molecule type" value="Genomic_DNA"/>
</dbReference>
<proteinExistence type="predicted"/>
<keyword evidence="4" id="KW-0560">Oxidoreductase</keyword>
<name>A0ABV6LZ25_9ACTN</name>
<feature type="transmembrane region" description="Helical" evidence="7">
    <location>
        <begin position="12"/>
        <end position="31"/>
    </location>
</feature>
<evidence type="ECO:0000313" key="9">
    <source>
        <dbReference type="EMBL" id="MFC0527696.1"/>
    </source>
</evidence>
<organism evidence="9 10">
    <name type="scientific">Phytohabitans kaempferiae</name>
    <dbReference type="NCBI Taxonomy" id="1620943"/>
    <lineage>
        <taxon>Bacteria</taxon>
        <taxon>Bacillati</taxon>
        <taxon>Actinomycetota</taxon>
        <taxon>Actinomycetes</taxon>
        <taxon>Micromonosporales</taxon>
        <taxon>Micromonosporaceae</taxon>
    </lineage>
</organism>
<evidence type="ECO:0000256" key="2">
    <source>
        <dbReference type="ARBA" id="ARBA00022630"/>
    </source>
</evidence>
<comment type="cofactor">
    <cofactor evidence="1">
        <name>FAD</name>
        <dbReference type="ChEBI" id="CHEBI:57692"/>
    </cofactor>
</comment>